<feature type="compositionally biased region" description="Polar residues" evidence="10">
    <location>
        <begin position="458"/>
        <end position="473"/>
    </location>
</feature>
<feature type="region of interest" description="Disordered" evidence="10">
    <location>
        <begin position="1"/>
        <end position="21"/>
    </location>
</feature>
<feature type="domain" description="Shugoshin C-terminal" evidence="11">
    <location>
        <begin position="421"/>
        <end position="444"/>
    </location>
</feature>
<evidence type="ECO:0000256" key="1">
    <source>
        <dbReference type="ARBA" id="ARBA00004584"/>
    </source>
</evidence>
<evidence type="ECO:0000256" key="7">
    <source>
        <dbReference type="ARBA" id="ARBA00023306"/>
    </source>
</evidence>
<dbReference type="AlphaFoldDB" id="A0A9P4MZ05"/>
<feature type="domain" description="Shugoshin N-terminal coiled-coil" evidence="12">
    <location>
        <begin position="21"/>
        <end position="65"/>
    </location>
</feature>
<accession>A0A9P4MZ05</accession>
<organism evidence="13 14">
    <name type="scientific">Delitschia confertaspora ATCC 74209</name>
    <dbReference type="NCBI Taxonomy" id="1513339"/>
    <lineage>
        <taxon>Eukaryota</taxon>
        <taxon>Fungi</taxon>
        <taxon>Dikarya</taxon>
        <taxon>Ascomycota</taxon>
        <taxon>Pezizomycotina</taxon>
        <taxon>Dothideomycetes</taxon>
        <taxon>Pleosporomycetidae</taxon>
        <taxon>Pleosporales</taxon>
        <taxon>Delitschiaceae</taxon>
        <taxon>Delitschia</taxon>
    </lineage>
</organism>
<evidence type="ECO:0000259" key="12">
    <source>
        <dbReference type="Pfam" id="PF07558"/>
    </source>
</evidence>
<evidence type="ECO:0008006" key="15">
    <source>
        <dbReference type="Google" id="ProtNLM"/>
    </source>
</evidence>
<feature type="region of interest" description="Disordered" evidence="10">
    <location>
        <begin position="112"/>
        <end position="131"/>
    </location>
</feature>
<evidence type="ECO:0000256" key="8">
    <source>
        <dbReference type="ARBA" id="ARBA00023328"/>
    </source>
</evidence>
<comment type="subcellular location">
    <subcellularLocation>
        <location evidence="1">Chromosome</location>
        <location evidence="1">Centromere</location>
    </subcellularLocation>
</comment>
<dbReference type="InterPro" id="IPR011516">
    <property type="entry name" value="Shugoshin_N"/>
</dbReference>
<dbReference type="Pfam" id="PF07558">
    <property type="entry name" value="Shugoshin_N"/>
    <property type="match status" value="1"/>
</dbReference>
<keyword evidence="3" id="KW-0158">Chromosome</keyword>
<evidence type="ECO:0000256" key="5">
    <source>
        <dbReference type="ARBA" id="ARBA00022829"/>
    </source>
</evidence>
<evidence type="ECO:0000256" key="6">
    <source>
        <dbReference type="ARBA" id="ARBA00023054"/>
    </source>
</evidence>
<dbReference type="GO" id="GO:0000779">
    <property type="term" value="C:condensed chromosome, centromeric region"/>
    <property type="evidence" value="ECO:0007669"/>
    <property type="project" value="UniProtKB-ARBA"/>
</dbReference>
<dbReference type="GO" id="GO:0051301">
    <property type="term" value="P:cell division"/>
    <property type="evidence" value="ECO:0007669"/>
    <property type="project" value="UniProtKB-KW"/>
</dbReference>
<feature type="compositionally biased region" description="Basic and acidic residues" evidence="10">
    <location>
        <begin position="685"/>
        <end position="695"/>
    </location>
</feature>
<evidence type="ECO:0000256" key="4">
    <source>
        <dbReference type="ARBA" id="ARBA00022618"/>
    </source>
</evidence>
<gene>
    <name evidence="13" type="ORF">GQ43DRAFT_387274</name>
</gene>
<keyword evidence="8" id="KW-0137">Centromere</keyword>
<dbReference type="Pfam" id="PF07557">
    <property type="entry name" value="Shugoshin_C"/>
    <property type="match status" value="1"/>
</dbReference>
<evidence type="ECO:0000256" key="10">
    <source>
        <dbReference type="SAM" id="MobiDB-lite"/>
    </source>
</evidence>
<sequence length="735" mass="79741">MARLNDPPVAPGPSTESVDAVKRRFLRQNRELAKTNSQQSVRIRNLETEGARLLAENLSLREQVINLQNALETQSTRPSLENINTVKDKLEAKIQELGSLVAELGQIRRPKARRESRIQTATRPSPEERQWRSGLCLQEVENAMLPTIAEGKHFPRKTMNADELREMLDAPDSQSPDLGPPPVSRFENEGPIKFDSEPMLVEEPLDEEAEDANPDLSVNLETRKKRRESAPKLKIRRISVFQSPPENSDERTENSIRAGAKRKLSAREEEEKPKVDNTEGDGFIFSRVNPPIDPEKEVSPFEEGSDRPVLGSKPVNTDPVLSPKKQRSSTLSKPDKKPSKPSRSRNAETRRAVIDTIQIPPEPIQTADIHLNSLPPKTPAAEGTFSPPSTQPSTSRPESKDTPPPTDLNPSNPANPTDGVARPSRRARAQVNYAEPNLVSKMRRPTKELAPAVLPPSASKSANTESAPSTASKLNGVIKHEREEGPDSAWKDLPTGPGAEDGGSPLKEKLERKHPGETARIAPPTGLTLNSSAAAEAISALISGSSSSRRKSATPKDTSATASTSAVISRPLPSRSDSAPDLRKDDKPSTAIKEANNLAIFDFNESSPPDPAPSTSRSRTDLAKARQARRHSSISSTDTKSKESNGTLPSLHSKSENVGKTGSADLSKKGEDEGKGTGTSRSRSTFKERERKRDAAAATAAVKEGKESADIAAAAVADPTSRADRAASRRKSMML</sequence>
<dbReference type="GO" id="GO:0005634">
    <property type="term" value="C:nucleus"/>
    <property type="evidence" value="ECO:0007669"/>
    <property type="project" value="InterPro"/>
</dbReference>
<feature type="compositionally biased region" description="Basic and acidic residues" evidence="10">
    <location>
        <begin position="578"/>
        <end position="588"/>
    </location>
</feature>
<keyword evidence="14" id="KW-1185">Reference proteome</keyword>
<evidence type="ECO:0000256" key="2">
    <source>
        <dbReference type="ARBA" id="ARBA00010845"/>
    </source>
</evidence>
<evidence type="ECO:0000313" key="13">
    <source>
        <dbReference type="EMBL" id="KAF2204773.1"/>
    </source>
</evidence>
<feature type="region of interest" description="Disordered" evidence="10">
    <location>
        <begin position="169"/>
        <end position="528"/>
    </location>
</feature>
<feature type="region of interest" description="Disordered" evidence="10">
    <location>
        <begin position="542"/>
        <end position="735"/>
    </location>
</feature>
<feature type="compositionally biased region" description="Basic residues" evidence="10">
    <location>
        <begin position="223"/>
        <end position="237"/>
    </location>
</feature>
<dbReference type="EMBL" id="ML993869">
    <property type="protein sequence ID" value="KAF2204773.1"/>
    <property type="molecule type" value="Genomic_DNA"/>
</dbReference>
<feature type="compositionally biased region" description="Basic and acidic residues" evidence="10">
    <location>
        <begin position="666"/>
        <end position="675"/>
    </location>
</feature>
<keyword evidence="6 9" id="KW-0175">Coiled coil</keyword>
<feature type="compositionally biased region" description="Basic and acidic residues" evidence="10">
    <location>
        <begin position="506"/>
        <end position="517"/>
    </location>
</feature>
<keyword evidence="7" id="KW-0131">Cell cycle</keyword>
<evidence type="ECO:0000256" key="9">
    <source>
        <dbReference type="SAM" id="Coils"/>
    </source>
</evidence>
<feature type="compositionally biased region" description="Acidic residues" evidence="10">
    <location>
        <begin position="203"/>
        <end position="213"/>
    </location>
</feature>
<feature type="coiled-coil region" evidence="9">
    <location>
        <begin position="29"/>
        <end position="100"/>
    </location>
</feature>
<proteinExistence type="inferred from homology"/>
<feature type="compositionally biased region" description="Low complexity" evidence="10">
    <location>
        <begin position="555"/>
        <end position="566"/>
    </location>
</feature>
<feature type="compositionally biased region" description="Basic and acidic residues" evidence="10">
    <location>
        <begin position="186"/>
        <end position="196"/>
    </location>
</feature>
<dbReference type="InterPro" id="IPR011515">
    <property type="entry name" value="Shugoshin_C"/>
</dbReference>
<keyword evidence="5" id="KW-0159">Chromosome partition</keyword>
<name>A0A9P4MZ05_9PLEO</name>
<feature type="compositionally biased region" description="Basic and acidic residues" evidence="10">
    <location>
        <begin position="265"/>
        <end position="277"/>
    </location>
</feature>
<feature type="compositionally biased region" description="Low complexity" evidence="10">
    <location>
        <begin position="384"/>
        <end position="396"/>
    </location>
</feature>
<dbReference type="Proteomes" id="UP000799536">
    <property type="component" value="Unassembled WGS sequence"/>
</dbReference>
<evidence type="ECO:0000259" key="11">
    <source>
        <dbReference type="Pfam" id="PF07557"/>
    </source>
</evidence>
<reference evidence="13" key="1">
    <citation type="journal article" date="2020" name="Stud. Mycol.">
        <title>101 Dothideomycetes genomes: a test case for predicting lifestyles and emergence of pathogens.</title>
        <authorList>
            <person name="Haridas S."/>
            <person name="Albert R."/>
            <person name="Binder M."/>
            <person name="Bloem J."/>
            <person name="Labutti K."/>
            <person name="Salamov A."/>
            <person name="Andreopoulos B."/>
            <person name="Baker S."/>
            <person name="Barry K."/>
            <person name="Bills G."/>
            <person name="Bluhm B."/>
            <person name="Cannon C."/>
            <person name="Castanera R."/>
            <person name="Culley D."/>
            <person name="Daum C."/>
            <person name="Ezra D."/>
            <person name="Gonzalez J."/>
            <person name="Henrissat B."/>
            <person name="Kuo A."/>
            <person name="Liang C."/>
            <person name="Lipzen A."/>
            <person name="Lutzoni F."/>
            <person name="Magnuson J."/>
            <person name="Mondo S."/>
            <person name="Nolan M."/>
            <person name="Ohm R."/>
            <person name="Pangilinan J."/>
            <person name="Park H.-J."/>
            <person name="Ramirez L."/>
            <person name="Alfaro M."/>
            <person name="Sun H."/>
            <person name="Tritt A."/>
            <person name="Yoshinaga Y."/>
            <person name="Zwiers L.-H."/>
            <person name="Turgeon B."/>
            <person name="Goodwin S."/>
            <person name="Spatafora J."/>
            <person name="Crous P."/>
            <person name="Grigoriev I."/>
        </authorList>
    </citation>
    <scope>NUCLEOTIDE SEQUENCE</scope>
    <source>
        <strain evidence="13">ATCC 74209</strain>
    </source>
</reference>
<comment type="similarity">
    <text evidence="2">Belongs to the shugoshin family.</text>
</comment>
<protein>
    <recommendedName>
        <fullName evidence="15">Shugoshin C-terminal domain-containing protein</fullName>
    </recommendedName>
</protein>
<comment type="caution">
    <text evidence="13">The sequence shown here is derived from an EMBL/GenBank/DDBJ whole genome shotgun (WGS) entry which is preliminary data.</text>
</comment>
<dbReference type="GO" id="GO:0045132">
    <property type="term" value="P:meiotic chromosome segregation"/>
    <property type="evidence" value="ECO:0007669"/>
    <property type="project" value="InterPro"/>
</dbReference>
<keyword evidence="4" id="KW-0132">Cell division</keyword>
<dbReference type="OrthoDB" id="5394106at2759"/>
<evidence type="ECO:0000313" key="14">
    <source>
        <dbReference type="Proteomes" id="UP000799536"/>
    </source>
</evidence>
<evidence type="ECO:0000256" key="3">
    <source>
        <dbReference type="ARBA" id="ARBA00022454"/>
    </source>
</evidence>
<feature type="compositionally biased region" description="Polar residues" evidence="10">
    <location>
        <begin position="633"/>
        <end position="660"/>
    </location>
</feature>